<dbReference type="EMBL" id="JAINDJ010000002">
    <property type="protein sequence ID" value="KAG9456884.1"/>
    <property type="molecule type" value="Genomic_DNA"/>
</dbReference>
<reference evidence="14 15" key="1">
    <citation type="submission" date="2021-07" db="EMBL/GenBank/DDBJ databases">
        <title>The Aristolochia fimbriata genome: insights into angiosperm evolution, floral development and chemical biosynthesis.</title>
        <authorList>
            <person name="Jiao Y."/>
        </authorList>
    </citation>
    <scope>NUCLEOTIDE SEQUENCE [LARGE SCALE GENOMIC DNA]</scope>
    <source>
        <strain evidence="14">IBCAS-2021</strain>
        <tissue evidence="14">Leaf</tissue>
    </source>
</reference>
<evidence type="ECO:0000256" key="8">
    <source>
        <dbReference type="ARBA" id="ARBA00022884"/>
    </source>
</evidence>
<evidence type="ECO:0000256" key="1">
    <source>
        <dbReference type="ARBA" id="ARBA00004604"/>
    </source>
</evidence>
<dbReference type="Pfam" id="PF01138">
    <property type="entry name" value="RNase_PH"/>
    <property type="match status" value="1"/>
</dbReference>
<keyword evidence="6" id="KW-0271">Exosome</keyword>
<evidence type="ECO:0000256" key="10">
    <source>
        <dbReference type="ARBA" id="ARBA00074659"/>
    </source>
</evidence>
<gene>
    <name evidence="14" type="ORF">H6P81_001392</name>
</gene>
<dbReference type="Gene3D" id="3.30.230.70">
    <property type="entry name" value="GHMP Kinase, N-terminal domain"/>
    <property type="match status" value="1"/>
</dbReference>
<dbReference type="GO" id="GO:0071051">
    <property type="term" value="P:poly(A)-dependent snoRNA 3'-end processing"/>
    <property type="evidence" value="ECO:0007669"/>
    <property type="project" value="TreeGrafter"/>
</dbReference>
<evidence type="ECO:0000256" key="5">
    <source>
        <dbReference type="ARBA" id="ARBA00022801"/>
    </source>
</evidence>
<dbReference type="InterPro" id="IPR050080">
    <property type="entry name" value="RNase_PH"/>
</dbReference>
<dbReference type="CDD" id="cd11372">
    <property type="entry name" value="RNase_PH_RRP46"/>
    <property type="match status" value="1"/>
</dbReference>
<evidence type="ECO:0000256" key="6">
    <source>
        <dbReference type="ARBA" id="ARBA00022835"/>
    </source>
</evidence>
<dbReference type="GO" id="GO:0000176">
    <property type="term" value="C:nuclear exosome (RNase complex)"/>
    <property type="evidence" value="ECO:0007669"/>
    <property type="project" value="TreeGrafter"/>
</dbReference>
<dbReference type="InterPro" id="IPR001247">
    <property type="entry name" value="ExoRNase_PH_dom1"/>
</dbReference>
<evidence type="ECO:0000256" key="9">
    <source>
        <dbReference type="ARBA" id="ARBA00023242"/>
    </source>
</evidence>
<feature type="domain" description="Exoribonuclease phosphorolytic" evidence="13">
    <location>
        <begin position="27"/>
        <end position="147"/>
    </location>
</feature>
<accession>A0AAV7F7F5</accession>
<evidence type="ECO:0000313" key="15">
    <source>
        <dbReference type="Proteomes" id="UP000825729"/>
    </source>
</evidence>
<protein>
    <recommendedName>
        <fullName evidence="10">Exosome complex exonuclease RRP46 homolog</fullName>
    </recommendedName>
    <alternativeName>
        <fullName evidence="12">Exosome component 5</fullName>
    </alternativeName>
    <alternativeName>
        <fullName evidence="11">Ribosomal RNA-processing protein 46</fullName>
    </alternativeName>
</protein>
<dbReference type="GO" id="GO:0000177">
    <property type="term" value="C:cytoplasmic exosome (RNase complex)"/>
    <property type="evidence" value="ECO:0007669"/>
    <property type="project" value="TreeGrafter"/>
</dbReference>
<dbReference type="InterPro" id="IPR036345">
    <property type="entry name" value="ExoRNase_PH_dom2_sf"/>
</dbReference>
<comment type="caution">
    <text evidence="14">The sequence shown here is derived from an EMBL/GenBank/DDBJ whole genome shotgun (WGS) entry which is preliminary data.</text>
</comment>
<dbReference type="GO" id="GO:0004527">
    <property type="term" value="F:exonuclease activity"/>
    <property type="evidence" value="ECO:0007669"/>
    <property type="project" value="UniProtKB-KW"/>
</dbReference>
<dbReference type="PANTHER" id="PTHR11953:SF1">
    <property type="entry name" value="EXOSOME COMPLEX COMPONENT RRP46"/>
    <property type="match status" value="1"/>
</dbReference>
<proteinExistence type="inferred from homology"/>
<dbReference type="PANTHER" id="PTHR11953">
    <property type="entry name" value="EXOSOME COMPLEX COMPONENT"/>
    <property type="match status" value="1"/>
</dbReference>
<keyword evidence="3" id="KW-0698">rRNA processing</keyword>
<dbReference type="InterPro" id="IPR027408">
    <property type="entry name" value="PNPase/RNase_PH_dom_sf"/>
</dbReference>
<dbReference type="GO" id="GO:0034475">
    <property type="term" value="P:U4 snRNA 3'-end processing"/>
    <property type="evidence" value="ECO:0007669"/>
    <property type="project" value="TreeGrafter"/>
</dbReference>
<dbReference type="SUPFAM" id="SSF54211">
    <property type="entry name" value="Ribosomal protein S5 domain 2-like"/>
    <property type="match status" value="1"/>
</dbReference>
<evidence type="ECO:0000256" key="2">
    <source>
        <dbReference type="ARBA" id="ARBA00006678"/>
    </source>
</evidence>
<evidence type="ECO:0000313" key="14">
    <source>
        <dbReference type="EMBL" id="KAG9456884.1"/>
    </source>
</evidence>
<dbReference type="GO" id="GO:0003723">
    <property type="term" value="F:RNA binding"/>
    <property type="evidence" value="ECO:0007669"/>
    <property type="project" value="UniProtKB-KW"/>
</dbReference>
<name>A0AAV7F7F5_ARIFI</name>
<sequence>MKRFQDLNSNIITIMDMERVDGRSPHQLRPLSCSCNLLHRAHGSARWSQGDTTVLAAVYGPKAGTRKNENPEKASIEVIWKPKTGQIGKLEKEYGMILKRTLQSICLLTIHPNTTTSIIVQVISDDGSLLPCAINAACAALVDAGLPLRHLAVGICCGLTESGFVILDPTKLEEQKLQAFASLVFPNSPISVFSKGPLLVEGEPIEHGLVASVTHGAMPVEDYLNCLERGRLATDKISEILRRMQQRFLDDGRTTEISSTQ</sequence>
<evidence type="ECO:0000256" key="3">
    <source>
        <dbReference type="ARBA" id="ARBA00022552"/>
    </source>
</evidence>
<evidence type="ECO:0000256" key="12">
    <source>
        <dbReference type="ARBA" id="ARBA00083630"/>
    </source>
</evidence>
<dbReference type="InterPro" id="IPR020568">
    <property type="entry name" value="Ribosomal_Su5_D2-typ_SF"/>
</dbReference>
<keyword evidence="15" id="KW-1185">Reference proteome</keyword>
<keyword evidence="4" id="KW-0540">Nuclease</keyword>
<dbReference type="GO" id="GO:0005730">
    <property type="term" value="C:nucleolus"/>
    <property type="evidence" value="ECO:0007669"/>
    <property type="project" value="UniProtKB-SubCell"/>
</dbReference>
<dbReference type="AlphaFoldDB" id="A0AAV7F7F5"/>
<evidence type="ECO:0000259" key="13">
    <source>
        <dbReference type="Pfam" id="PF01138"/>
    </source>
</evidence>
<comment type="similarity">
    <text evidence="2">Belongs to the RNase PH family.</text>
</comment>
<evidence type="ECO:0000256" key="4">
    <source>
        <dbReference type="ARBA" id="ARBA00022722"/>
    </source>
</evidence>
<keyword evidence="7" id="KW-0269">Exonuclease</keyword>
<organism evidence="14 15">
    <name type="scientific">Aristolochia fimbriata</name>
    <name type="common">White veined hardy Dutchman's pipe vine</name>
    <dbReference type="NCBI Taxonomy" id="158543"/>
    <lineage>
        <taxon>Eukaryota</taxon>
        <taxon>Viridiplantae</taxon>
        <taxon>Streptophyta</taxon>
        <taxon>Embryophyta</taxon>
        <taxon>Tracheophyta</taxon>
        <taxon>Spermatophyta</taxon>
        <taxon>Magnoliopsida</taxon>
        <taxon>Magnoliidae</taxon>
        <taxon>Piperales</taxon>
        <taxon>Aristolochiaceae</taxon>
        <taxon>Aristolochia</taxon>
    </lineage>
</organism>
<keyword evidence="9" id="KW-0539">Nucleus</keyword>
<evidence type="ECO:0000256" key="11">
    <source>
        <dbReference type="ARBA" id="ARBA00077932"/>
    </source>
</evidence>
<keyword evidence="5" id="KW-0378">Hydrolase</keyword>
<dbReference type="Proteomes" id="UP000825729">
    <property type="component" value="Unassembled WGS sequence"/>
</dbReference>
<comment type="subcellular location">
    <subcellularLocation>
        <location evidence="1">Nucleus</location>
        <location evidence="1">Nucleolus</location>
    </subcellularLocation>
</comment>
<dbReference type="GO" id="GO:0016075">
    <property type="term" value="P:rRNA catabolic process"/>
    <property type="evidence" value="ECO:0007669"/>
    <property type="project" value="TreeGrafter"/>
</dbReference>
<dbReference type="GO" id="GO:0006364">
    <property type="term" value="P:rRNA processing"/>
    <property type="evidence" value="ECO:0007669"/>
    <property type="project" value="UniProtKB-KW"/>
</dbReference>
<dbReference type="SUPFAM" id="SSF55666">
    <property type="entry name" value="Ribonuclease PH domain 2-like"/>
    <property type="match status" value="1"/>
</dbReference>
<dbReference type="GO" id="GO:0071028">
    <property type="term" value="P:nuclear mRNA surveillance"/>
    <property type="evidence" value="ECO:0007669"/>
    <property type="project" value="TreeGrafter"/>
</dbReference>
<evidence type="ECO:0000256" key="7">
    <source>
        <dbReference type="ARBA" id="ARBA00022839"/>
    </source>
</evidence>
<dbReference type="FunFam" id="3.30.230.70:FF:000021">
    <property type="entry name" value="Exosome complex exonuclease RRP46 homolog"/>
    <property type="match status" value="1"/>
</dbReference>
<keyword evidence="8" id="KW-0694">RNA-binding</keyword>